<keyword evidence="2" id="KW-1185">Reference proteome</keyword>
<dbReference type="AlphaFoldDB" id="A0A8J5JY22"/>
<dbReference type="EMBL" id="JAHLQT010029202">
    <property type="protein sequence ID" value="KAG7161499.1"/>
    <property type="molecule type" value="Genomic_DNA"/>
</dbReference>
<evidence type="ECO:0000313" key="2">
    <source>
        <dbReference type="Proteomes" id="UP000747542"/>
    </source>
</evidence>
<comment type="caution">
    <text evidence="1">The sequence shown here is derived from an EMBL/GenBank/DDBJ whole genome shotgun (WGS) entry which is preliminary data.</text>
</comment>
<organism evidence="1 2">
    <name type="scientific">Homarus americanus</name>
    <name type="common">American lobster</name>
    <dbReference type="NCBI Taxonomy" id="6706"/>
    <lineage>
        <taxon>Eukaryota</taxon>
        <taxon>Metazoa</taxon>
        <taxon>Ecdysozoa</taxon>
        <taxon>Arthropoda</taxon>
        <taxon>Crustacea</taxon>
        <taxon>Multicrustacea</taxon>
        <taxon>Malacostraca</taxon>
        <taxon>Eumalacostraca</taxon>
        <taxon>Eucarida</taxon>
        <taxon>Decapoda</taxon>
        <taxon>Pleocyemata</taxon>
        <taxon>Astacidea</taxon>
        <taxon>Nephropoidea</taxon>
        <taxon>Nephropidae</taxon>
        <taxon>Homarus</taxon>
    </lineage>
</organism>
<name>A0A8J5JY22_HOMAM</name>
<protein>
    <submittedName>
        <fullName evidence="1">Putative leucine zipper transcription factor-like protein 1-like 11</fullName>
    </submittedName>
</protein>
<reference evidence="1" key="1">
    <citation type="journal article" date="2021" name="Sci. Adv.">
        <title>The American lobster genome reveals insights on longevity, neural, and immune adaptations.</title>
        <authorList>
            <person name="Polinski J.M."/>
            <person name="Zimin A.V."/>
            <person name="Clark K.F."/>
            <person name="Kohn A.B."/>
            <person name="Sadowski N."/>
            <person name="Timp W."/>
            <person name="Ptitsyn A."/>
            <person name="Khanna P."/>
            <person name="Romanova D.Y."/>
            <person name="Williams P."/>
            <person name="Greenwood S.J."/>
            <person name="Moroz L.L."/>
            <person name="Walt D.R."/>
            <person name="Bodnar A.G."/>
        </authorList>
    </citation>
    <scope>NUCLEOTIDE SEQUENCE</scope>
    <source>
        <strain evidence="1">GMGI-L3</strain>
    </source>
</reference>
<proteinExistence type="predicted"/>
<dbReference type="Proteomes" id="UP000747542">
    <property type="component" value="Unassembled WGS sequence"/>
</dbReference>
<gene>
    <name evidence="1" type="primary">LZTFL1-L11</name>
    <name evidence="1" type="ORF">Hamer_G030058</name>
</gene>
<evidence type="ECO:0000313" key="1">
    <source>
        <dbReference type="EMBL" id="KAG7161499.1"/>
    </source>
</evidence>
<accession>A0A8J5JY22</accession>
<sequence>MSEADRRNYPVDHLINNDIVPGLLAQWRKANTLFTGPVINTEVRIRAKVKHWNEASSEGVHGQSEARGQT</sequence>